<sequence>MSWQRRRCTLGVERAIVGLHKFQSHLHLAELGQLTLDRGPAGQIRRIKPDIPVADNQGKEHQGRCGAEWRGRDEQEGWQESLRGSWRTRLGCGWEATMAPWLISSLRQTPLPTRFRRVSSSARRVPSHAYMKHLVLAREPDACFTANRSSRPLLRYRQPNAKSVSSPFPIHPIQSRPRIMSLLHLHGVTRI</sequence>
<reference evidence="1" key="1">
    <citation type="submission" date="2014-09" db="EMBL/GenBank/DDBJ databases">
        <title>Genome sequence of the luminous mushroom Mycena chlorophos for searching fungal bioluminescence genes.</title>
        <authorList>
            <person name="Tanaka Y."/>
            <person name="Kasuga D."/>
            <person name="Oba Y."/>
            <person name="Hase S."/>
            <person name="Sato K."/>
            <person name="Oba Y."/>
            <person name="Sakakibara Y."/>
        </authorList>
    </citation>
    <scope>NUCLEOTIDE SEQUENCE</scope>
</reference>
<dbReference type="EMBL" id="DF838021">
    <property type="protein sequence ID" value="GAT42492.1"/>
    <property type="molecule type" value="Genomic_DNA"/>
</dbReference>
<accession>A0ABQ0KV23</accession>
<proteinExistence type="predicted"/>
<dbReference type="Proteomes" id="UP000815677">
    <property type="component" value="Unassembled WGS sequence"/>
</dbReference>
<keyword evidence="2" id="KW-1185">Reference proteome</keyword>
<protein>
    <submittedName>
        <fullName evidence="1">Uncharacterized protein</fullName>
    </submittedName>
</protein>
<evidence type="ECO:0000313" key="2">
    <source>
        <dbReference type="Proteomes" id="UP000815677"/>
    </source>
</evidence>
<gene>
    <name evidence="1" type="ORF">MCHLO_00205</name>
</gene>
<name>A0ABQ0KV23_MYCCL</name>
<organism evidence="1 2">
    <name type="scientific">Mycena chlorophos</name>
    <name type="common">Agaric fungus</name>
    <name type="synonym">Agaricus chlorophos</name>
    <dbReference type="NCBI Taxonomy" id="658473"/>
    <lineage>
        <taxon>Eukaryota</taxon>
        <taxon>Fungi</taxon>
        <taxon>Dikarya</taxon>
        <taxon>Basidiomycota</taxon>
        <taxon>Agaricomycotina</taxon>
        <taxon>Agaricomycetes</taxon>
        <taxon>Agaricomycetidae</taxon>
        <taxon>Agaricales</taxon>
        <taxon>Marasmiineae</taxon>
        <taxon>Mycenaceae</taxon>
        <taxon>Mycena</taxon>
    </lineage>
</organism>
<evidence type="ECO:0000313" key="1">
    <source>
        <dbReference type="EMBL" id="GAT42492.1"/>
    </source>
</evidence>